<proteinExistence type="predicted"/>
<dbReference type="AlphaFoldDB" id="A0A1B0DG94"/>
<name>A0A1B0DG94_PHLPP</name>
<dbReference type="VEuPathDB" id="VectorBase:PPAI007055"/>
<protein>
    <submittedName>
        <fullName evidence="1">Uncharacterized protein</fullName>
    </submittedName>
</protein>
<dbReference type="EnsemblMetazoa" id="PPAI007055-RA">
    <property type="protein sequence ID" value="PPAI007055-PA"/>
    <property type="gene ID" value="PPAI007055"/>
</dbReference>
<accession>A0A1B0DG94</accession>
<reference evidence="1" key="1">
    <citation type="submission" date="2022-08" db="UniProtKB">
        <authorList>
            <consortium name="EnsemblMetazoa"/>
        </authorList>
    </citation>
    <scope>IDENTIFICATION</scope>
    <source>
        <strain evidence="1">Israel</strain>
    </source>
</reference>
<dbReference type="Proteomes" id="UP000092462">
    <property type="component" value="Unassembled WGS sequence"/>
</dbReference>
<sequence length="102" mass="11202">MGMAPEVVLEAQETMECDVTPEKVGGVVQEDDGVEEIVKFTITEVSEKEEVIIPENVDITQDVTDSRDSPAVEEVLPIETSAPEPVLRRSTLQRLGKIAMHP</sequence>
<evidence type="ECO:0000313" key="2">
    <source>
        <dbReference type="Proteomes" id="UP000092462"/>
    </source>
</evidence>
<dbReference type="VEuPathDB" id="VectorBase:PPAPM1_010436"/>
<dbReference type="EMBL" id="AJVK01059420">
    <property type="status" value="NOT_ANNOTATED_CDS"/>
    <property type="molecule type" value="Genomic_DNA"/>
</dbReference>
<keyword evidence="2" id="KW-1185">Reference proteome</keyword>
<evidence type="ECO:0000313" key="1">
    <source>
        <dbReference type="EnsemblMetazoa" id="PPAI007055-PA"/>
    </source>
</evidence>
<organism evidence="1 2">
    <name type="scientific">Phlebotomus papatasi</name>
    <name type="common">Sandfly</name>
    <dbReference type="NCBI Taxonomy" id="29031"/>
    <lineage>
        <taxon>Eukaryota</taxon>
        <taxon>Metazoa</taxon>
        <taxon>Ecdysozoa</taxon>
        <taxon>Arthropoda</taxon>
        <taxon>Hexapoda</taxon>
        <taxon>Insecta</taxon>
        <taxon>Pterygota</taxon>
        <taxon>Neoptera</taxon>
        <taxon>Endopterygota</taxon>
        <taxon>Diptera</taxon>
        <taxon>Nematocera</taxon>
        <taxon>Psychodoidea</taxon>
        <taxon>Psychodidae</taxon>
        <taxon>Phlebotomus</taxon>
        <taxon>Phlebotomus</taxon>
    </lineage>
</organism>